<sequence>MTPLTLNKNKCKCLTIYL</sequence>
<dbReference type="GO" id="GO:0005576">
    <property type="term" value="C:extracellular region"/>
    <property type="evidence" value="ECO:0007669"/>
    <property type="project" value="UniProtKB-SubCell"/>
</dbReference>
<gene>
    <name evidence="1" type="ORF">D2A34_26425</name>
</gene>
<evidence type="ECO:0000313" key="1">
    <source>
        <dbReference type="EMBL" id="RII31812.1"/>
    </source>
</evidence>
<dbReference type="AlphaFoldDB" id="A0A399IK48"/>
<reference evidence="1 2" key="1">
    <citation type="submission" date="2018-08" db="EMBL/GenBank/DDBJ databases">
        <title>Genome of Clostridium chromiireducens C1, DSM12136.</title>
        <authorList>
            <person name="Xing M."/>
            <person name="Wei Y."/>
            <person name="Ang E.L."/>
            <person name="Zhao H."/>
            <person name="Zhang Y."/>
        </authorList>
    </citation>
    <scope>NUCLEOTIDE SEQUENCE [LARGE SCALE GENOMIC DNA]</scope>
    <source>
        <strain evidence="1 2">C1</strain>
    </source>
</reference>
<accession>A0A399IK48</accession>
<dbReference type="Proteomes" id="UP000265930">
    <property type="component" value="Unassembled WGS sequence"/>
</dbReference>
<evidence type="ECO:0000313" key="2">
    <source>
        <dbReference type="Proteomes" id="UP000265930"/>
    </source>
</evidence>
<dbReference type="EMBL" id="QXDJ01000015">
    <property type="protein sequence ID" value="RII31812.1"/>
    <property type="molecule type" value="Genomic_DNA"/>
</dbReference>
<name>A0A399IK48_9CLOT</name>
<proteinExistence type="predicted"/>
<protein>
    <submittedName>
        <fullName evidence="1">Uncharacterized protein</fullName>
    </submittedName>
</protein>
<organism evidence="1 2">
    <name type="scientific">Clostridium chromiireducens</name>
    <dbReference type="NCBI Taxonomy" id="225345"/>
    <lineage>
        <taxon>Bacteria</taxon>
        <taxon>Bacillati</taxon>
        <taxon>Bacillota</taxon>
        <taxon>Clostridia</taxon>
        <taxon>Eubacteriales</taxon>
        <taxon>Clostridiaceae</taxon>
        <taxon>Clostridium</taxon>
    </lineage>
</organism>
<comment type="caution">
    <text evidence="1">The sequence shown here is derived from an EMBL/GenBank/DDBJ whole genome shotgun (WGS) entry which is preliminary data.</text>
</comment>